<dbReference type="PANTHER" id="PTHR12526:SF630">
    <property type="entry name" value="GLYCOSYLTRANSFERASE"/>
    <property type="match status" value="1"/>
</dbReference>
<dbReference type="PANTHER" id="PTHR12526">
    <property type="entry name" value="GLYCOSYLTRANSFERASE"/>
    <property type="match status" value="1"/>
</dbReference>
<reference evidence="1 2" key="1">
    <citation type="submission" date="2016-09" db="EMBL/GenBank/DDBJ databases">
        <title>Lactobacillus reuteri KLR3005, genome sequencing and assembly.</title>
        <authorList>
            <person name="Lee J.-Y."/>
            <person name="Kim E.B."/>
            <person name="Choi Y.-J."/>
        </authorList>
    </citation>
    <scope>NUCLEOTIDE SEQUENCE [LARGE SCALE GENOMIC DNA]</scope>
    <source>
        <strain evidence="1 2">KLR3005</strain>
    </source>
</reference>
<dbReference type="Pfam" id="PF00534">
    <property type="entry name" value="Glycos_transf_1"/>
    <property type="match status" value="1"/>
</dbReference>
<gene>
    <name evidence="1" type="ORF">BHL82_05755</name>
</gene>
<protein>
    <submittedName>
        <fullName evidence="1">UDP-D-galactose--(Glucosyl)LPS-1, 6-D-galactosyltransferase</fullName>
    </submittedName>
</protein>
<dbReference type="CDD" id="cd03811">
    <property type="entry name" value="GT4_GT28_WabH-like"/>
    <property type="match status" value="1"/>
</dbReference>
<dbReference type="Proteomes" id="UP000194286">
    <property type="component" value="Unassembled WGS sequence"/>
</dbReference>
<dbReference type="GO" id="GO:0016757">
    <property type="term" value="F:glycosyltransferase activity"/>
    <property type="evidence" value="ECO:0007669"/>
    <property type="project" value="UniProtKB-KW"/>
</dbReference>
<keyword evidence="1" id="KW-0808">Transferase</keyword>
<evidence type="ECO:0000313" key="1">
    <source>
        <dbReference type="EMBL" id="OTA85277.1"/>
    </source>
</evidence>
<dbReference type="SUPFAM" id="SSF53756">
    <property type="entry name" value="UDP-Glycosyltransferase/glycogen phosphorylase"/>
    <property type="match status" value="1"/>
</dbReference>
<dbReference type="InterPro" id="IPR001296">
    <property type="entry name" value="Glyco_trans_1"/>
</dbReference>
<dbReference type="AlphaFoldDB" id="A0A1Y2URE5"/>
<evidence type="ECO:0000313" key="2">
    <source>
        <dbReference type="Proteomes" id="UP000194286"/>
    </source>
</evidence>
<dbReference type="RefSeq" id="WP_003674755.1">
    <property type="nucleotide sequence ID" value="NZ_CABFNG010000042.1"/>
</dbReference>
<sequence length="349" mass="40191">MNLTFVTNKISGRGGTETVLVKVLNNLAKNGNSIRLVLSNLTPNKEWLHNLDPSIKIVYPKNSDKFNRLLYFLRIFLTSAKNTNYVILSPNIIKLFAKLRNLTHKKCKLISWFHFSIANQHDYDPKNIIFADYHLAISSQIKKQMMDLGIEEQRIFLIFNPAEHHKLLNLKANDGQKHLLYVGRVQKNGQKNLKELLHAMKLVDSSIVLDVYGGGKDEEECKRLCKELEISNHVKWHGWTENVWDTLSNQPFALILTSKFEGLPMVFLEGMSRGIPCISANFDGYNDVIKDHLNGMFYSLGNVEECASKINEMAQAKFEPVNVQKSISKFYEEQYFNNLHNVLKKVINY</sequence>
<dbReference type="NCBIfam" id="NF007396">
    <property type="entry name" value="PRK09922.1"/>
    <property type="match status" value="1"/>
</dbReference>
<comment type="caution">
    <text evidence="1">The sequence shown here is derived from an EMBL/GenBank/DDBJ whole genome shotgun (WGS) entry which is preliminary data.</text>
</comment>
<name>A0A1Y2URE5_LIMRT</name>
<dbReference type="Gene3D" id="3.40.50.2000">
    <property type="entry name" value="Glycogen Phosphorylase B"/>
    <property type="match status" value="2"/>
</dbReference>
<proteinExistence type="predicted"/>
<keyword evidence="1" id="KW-0328">Glycosyltransferase</keyword>
<organism evidence="1 2">
    <name type="scientific">Limosilactobacillus reuteri</name>
    <name type="common">Lactobacillus reuteri</name>
    <dbReference type="NCBI Taxonomy" id="1598"/>
    <lineage>
        <taxon>Bacteria</taxon>
        <taxon>Bacillati</taxon>
        <taxon>Bacillota</taxon>
        <taxon>Bacilli</taxon>
        <taxon>Lactobacillales</taxon>
        <taxon>Lactobacillaceae</taxon>
        <taxon>Limosilactobacillus</taxon>
    </lineage>
</organism>
<dbReference type="EMBL" id="MIMU01000085">
    <property type="protein sequence ID" value="OTA85277.1"/>
    <property type="molecule type" value="Genomic_DNA"/>
</dbReference>
<accession>A0A1Y2URE5</accession>